<dbReference type="InterPro" id="IPR010497">
    <property type="entry name" value="Epoxide_hydro_N"/>
</dbReference>
<evidence type="ECO:0000256" key="1">
    <source>
        <dbReference type="ARBA" id="ARBA00010088"/>
    </source>
</evidence>
<sequence>MDSASPTHILSAKLKDTRLPGRSVVPEAGTKYVNAFPHYTTVIEDVQTHFLHARAERKESIPLLMIHRWPGSFWEFSQVWVPLSHPTSPKEAAFDVVVPSMPVFCWSSWPPHAGWTLKDNARIFDILMKRLGYHKYMVQCGDWGQFVGRELDAQYTDSCKLLHLDFVPSPLPENVEYTEREKAVAARVDDWVENHIGYAVCMRTRPDTIGIALHDSPVGILVWVGEKYEAADPNKQTSPFWTKANPTTVSLYYFTGCVMPSLLTYYENVQRIKVPFGYTSFFWDTEPSSKRAVERTGSLAFYKGLSEDLRALAKQEWDKS</sequence>
<dbReference type="Pfam" id="PF06441">
    <property type="entry name" value="EHN"/>
    <property type="match status" value="1"/>
</dbReference>
<evidence type="ECO:0000313" key="4">
    <source>
        <dbReference type="EMBL" id="KAL2817004.1"/>
    </source>
</evidence>
<name>A0ABR4HPC1_9EURO</name>
<dbReference type="SUPFAM" id="SSF53474">
    <property type="entry name" value="alpha/beta-Hydrolases"/>
    <property type="match status" value="1"/>
</dbReference>
<dbReference type="Gene3D" id="3.40.50.1820">
    <property type="entry name" value="alpha/beta hydrolase"/>
    <property type="match status" value="1"/>
</dbReference>
<evidence type="ECO:0000259" key="3">
    <source>
        <dbReference type="Pfam" id="PF06441"/>
    </source>
</evidence>
<comment type="similarity">
    <text evidence="1">Belongs to the peptidase S33 family.</text>
</comment>
<accession>A0ABR4HPC1</accession>
<comment type="caution">
    <text evidence="4">The sequence shown here is derived from an EMBL/GenBank/DDBJ whole genome shotgun (WGS) entry which is preliminary data.</text>
</comment>
<reference evidence="4 5" key="1">
    <citation type="submission" date="2024-07" db="EMBL/GenBank/DDBJ databases">
        <title>Section-level genome sequencing and comparative genomics of Aspergillus sections Usti and Cavernicolus.</title>
        <authorList>
            <consortium name="Lawrence Berkeley National Laboratory"/>
            <person name="Nybo J.L."/>
            <person name="Vesth T.C."/>
            <person name="Theobald S."/>
            <person name="Frisvad J.C."/>
            <person name="Larsen T.O."/>
            <person name="Kjaerboelling I."/>
            <person name="Rothschild-Mancinelli K."/>
            <person name="Lyhne E.K."/>
            <person name="Kogle M.E."/>
            <person name="Barry K."/>
            <person name="Clum A."/>
            <person name="Na H."/>
            <person name="Ledsgaard L."/>
            <person name="Lin J."/>
            <person name="Lipzen A."/>
            <person name="Kuo A."/>
            <person name="Riley R."/>
            <person name="Mondo S."/>
            <person name="LaButti K."/>
            <person name="Haridas S."/>
            <person name="Pangalinan J."/>
            <person name="Salamov A.A."/>
            <person name="Simmons B.A."/>
            <person name="Magnuson J.K."/>
            <person name="Chen J."/>
            <person name="Drula E."/>
            <person name="Henrissat B."/>
            <person name="Wiebenga A."/>
            <person name="Lubbers R.J."/>
            <person name="Gomes A.C."/>
            <person name="Makela M.R."/>
            <person name="Stajich J."/>
            <person name="Grigoriev I.V."/>
            <person name="Mortensen U.H."/>
            <person name="De vries R.P."/>
            <person name="Baker S.E."/>
            <person name="Andersen M.R."/>
        </authorList>
    </citation>
    <scope>NUCLEOTIDE SEQUENCE [LARGE SCALE GENOMIC DNA]</scope>
    <source>
        <strain evidence="4 5">CBS 600.67</strain>
    </source>
</reference>
<dbReference type="InterPro" id="IPR029058">
    <property type="entry name" value="AB_hydrolase_fold"/>
</dbReference>
<organism evidence="4 5">
    <name type="scientific">Aspergillus cavernicola</name>
    <dbReference type="NCBI Taxonomy" id="176166"/>
    <lineage>
        <taxon>Eukaryota</taxon>
        <taxon>Fungi</taxon>
        <taxon>Dikarya</taxon>
        <taxon>Ascomycota</taxon>
        <taxon>Pezizomycotina</taxon>
        <taxon>Eurotiomycetes</taxon>
        <taxon>Eurotiomycetidae</taxon>
        <taxon>Eurotiales</taxon>
        <taxon>Aspergillaceae</taxon>
        <taxon>Aspergillus</taxon>
        <taxon>Aspergillus subgen. Nidulantes</taxon>
    </lineage>
</organism>
<feature type="domain" description="Epoxide hydrolase N-terminal" evidence="3">
    <location>
        <begin position="30"/>
        <end position="76"/>
    </location>
</feature>
<keyword evidence="2 4" id="KW-0378">Hydrolase</keyword>
<protein>
    <submittedName>
        <fullName evidence="4">Alpha/Beta hydrolase protein</fullName>
    </submittedName>
</protein>
<dbReference type="PANTHER" id="PTHR21661">
    <property type="entry name" value="EPOXIDE HYDROLASE 1-RELATED"/>
    <property type="match status" value="1"/>
</dbReference>
<evidence type="ECO:0000256" key="2">
    <source>
        <dbReference type="ARBA" id="ARBA00022801"/>
    </source>
</evidence>
<dbReference type="Proteomes" id="UP001610335">
    <property type="component" value="Unassembled WGS sequence"/>
</dbReference>
<dbReference type="PANTHER" id="PTHR21661:SF79">
    <property type="entry name" value="EPOXIDE HYDROLASE"/>
    <property type="match status" value="1"/>
</dbReference>
<evidence type="ECO:0000313" key="5">
    <source>
        <dbReference type="Proteomes" id="UP001610335"/>
    </source>
</evidence>
<keyword evidence="5" id="KW-1185">Reference proteome</keyword>
<proteinExistence type="inferred from homology"/>
<dbReference type="GO" id="GO:0016787">
    <property type="term" value="F:hydrolase activity"/>
    <property type="evidence" value="ECO:0007669"/>
    <property type="project" value="UniProtKB-KW"/>
</dbReference>
<dbReference type="EMBL" id="JBFXLS010000096">
    <property type="protein sequence ID" value="KAL2817004.1"/>
    <property type="molecule type" value="Genomic_DNA"/>
</dbReference>
<gene>
    <name evidence="4" type="ORF">BDW59DRAFT_175629</name>
</gene>